<organism evidence="5 6">
    <name type="scientific">Rhizobium indicum</name>
    <dbReference type="NCBI Taxonomy" id="2583231"/>
    <lineage>
        <taxon>Bacteria</taxon>
        <taxon>Pseudomonadati</taxon>
        <taxon>Pseudomonadota</taxon>
        <taxon>Alphaproteobacteria</taxon>
        <taxon>Hyphomicrobiales</taxon>
        <taxon>Rhizobiaceae</taxon>
        <taxon>Rhizobium/Agrobacterium group</taxon>
        <taxon>Rhizobium</taxon>
    </lineage>
</organism>
<gene>
    <name evidence="5" type="ORF">FFM53_029240</name>
</gene>
<evidence type="ECO:0000256" key="2">
    <source>
        <dbReference type="ARBA" id="ARBA00009023"/>
    </source>
</evidence>
<evidence type="ECO:0000313" key="6">
    <source>
        <dbReference type="Proteomes" id="UP000305673"/>
    </source>
</evidence>
<dbReference type="InterPro" id="IPR006311">
    <property type="entry name" value="TAT_signal"/>
</dbReference>
<dbReference type="PIRSF" id="PIRSF006470">
    <property type="entry name" value="DctB"/>
    <property type="match status" value="1"/>
</dbReference>
<dbReference type="CDD" id="cd13603">
    <property type="entry name" value="PBP2_TRAP_Siap_TeaA_like"/>
    <property type="match status" value="1"/>
</dbReference>
<keyword evidence="6" id="KW-1185">Reference proteome</keyword>
<dbReference type="NCBIfam" id="NF037995">
    <property type="entry name" value="TRAP_S1"/>
    <property type="match status" value="1"/>
</dbReference>
<keyword evidence="3" id="KW-0813">Transport</keyword>
<dbReference type="InterPro" id="IPR018389">
    <property type="entry name" value="DctP_fam"/>
</dbReference>
<keyword evidence="4" id="KW-0732">Signal</keyword>
<dbReference type="Proteomes" id="UP000305673">
    <property type="component" value="Plasmid pPR12A201"/>
</dbReference>
<dbReference type="InterPro" id="IPR004682">
    <property type="entry name" value="TRAP_DctP"/>
</dbReference>
<evidence type="ECO:0000256" key="1">
    <source>
        <dbReference type="ARBA" id="ARBA00004196"/>
    </source>
</evidence>
<dbReference type="PANTHER" id="PTHR33376:SF4">
    <property type="entry name" value="SIALIC ACID-BINDING PERIPLASMIC PROTEIN SIAP"/>
    <property type="match status" value="1"/>
</dbReference>
<comment type="subcellular location">
    <subcellularLocation>
        <location evidence="1">Cell envelope</location>
    </subcellularLocation>
</comment>
<sequence length="344" mass="37334">MTMTLLKPDNFSLGTVSRRQILKLGAAASAASLLPAGLVKAQAAKRLRLAHPAPTEHGWHLWAAEFKTQVETLTNGSVTVQIFPNAQLGGERDIAQAVRRGSVEMGGIGVGLSGWVPEMSITDAPFLWKSRQQAYKAFAGQFGDDLRKLSLDKGFKLVGWTDLGFRCMTNNVKPVLTAEDMQGLKMRVPNSRAYIALIQALGASTVAVDLSELYLALRQGVADGQDTPAPVVKSTKLYEVQKFVSKTDHVLTTAYIVINPDVYAKLSDTEKEAFEKASQAADDHVRGVTQQQETEAYSFFTAQGLQVAADVDRESFRKKTAPVLTDNPDLFPPALIELANATAL</sequence>
<dbReference type="RefSeq" id="WP_138391217.1">
    <property type="nucleotide sequence ID" value="NZ_CP054022.1"/>
</dbReference>
<protein>
    <submittedName>
        <fullName evidence="5">TRAP transporter substrate-binding protein</fullName>
    </submittedName>
</protein>
<dbReference type="Gene3D" id="3.40.190.170">
    <property type="entry name" value="Bacterial extracellular solute-binding protein, family 7"/>
    <property type="match status" value="1"/>
</dbReference>
<dbReference type="PANTHER" id="PTHR33376">
    <property type="match status" value="1"/>
</dbReference>
<dbReference type="InterPro" id="IPR038404">
    <property type="entry name" value="TRAP_DctP_sf"/>
</dbReference>
<evidence type="ECO:0000256" key="4">
    <source>
        <dbReference type="ARBA" id="ARBA00022729"/>
    </source>
</evidence>
<geneLocation type="plasmid" evidence="5 6">
    <name>pPR12A201</name>
</geneLocation>
<proteinExistence type="inferred from homology"/>
<evidence type="ECO:0000256" key="3">
    <source>
        <dbReference type="ARBA" id="ARBA00022448"/>
    </source>
</evidence>
<accession>A0ABX6PPP6</accession>
<evidence type="ECO:0000313" key="5">
    <source>
        <dbReference type="EMBL" id="QKK20606.1"/>
    </source>
</evidence>
<reference evidence="5 6" key="1">
    <citation type="submission" date="2020-05" db="EMBL/GenBank/DDBJ databases">
        <title>Genome sequences of pea root nodulating Rhizobium spp.</title>
        <authorList>
            <person name="Rahi P."/>
        </authorList>
    </citation>
    <scope>NUCLEOTIDE SEQUENCE [LARGE SCALE GENOMIC DNA]</scope>
    <source>
        <strain evidence="6">JKLM 12A2</strain>
        <plasmid evidence="5 6">pPR12A201</plasmid>
    </source>
</reference>
<name>A0ABX6PPP6_9HYPH</name>
<keyword evidence="5" id="KW-0614">Plasmid</keyword>
<dbReference type="Pfam" id="PF03480">
    <property type="entry name" value="DctP"/>
    <property type="match status" value="1"/>
</dbReference>
<comment type="similarity">
    <text evidence="2">Belongs to the bacterial solute-binding protein 7 family.</text>
</comment>
<dbReference type="NCBIfam" id="TIGR00787">
    <property type="entry name" value="dctP"/>
    <property type="match status" value="1"/>
</dbReference>
<dbReference type="EMBL" id="CP054022">
    <property type="protein sequence ID" value="QKK20606.1"/>
    <property type="molecule type" value="Genomic_DNA"/>
</dbReference>
<dbReference type="PROSITE" id="PS51318">
    <property type="entry name" value="TAT"/>
    <property type="match status" value="1"/>
</dbReference>